<comment type="caution">
    <text evidence="2">The sequence shown here is derived from an EMBL/GenBank/DDBJ whole genome shotgun (WGS) entry which is preliminary data.</text>
</comment>
<dbReference type="InterPro" id="IPR007074">
    <property type="entry name" value="LicD/FKTN/FKRP_NTP_transf"/>
</dbReference>
<dbReference type="PANTHER" id="PTHR43404">
    <property type="entry name" value="LIPOPOLYSACCHARIDE CHOLINEPHOSPHOTRANSFERASE LICD"/>
    <property type="match status" value="1"/>
</dbReference>
<dbReference type="EMBL" id="QSGN01000008">
    <property type="protein sequence ID" value="RHB30966.1"/>
    <property type="molecule type" value="Genomic_DNA"/>
</dbReference>
<protein>
    <recommendedName>
        <fullName evidence="1">LicD/FKTN/FKRP nucleotidyltransferase domain-containing protein</fullName>
    </recommendedName>
</protein>
<evidence type="ECO:0000259" key="1">
    <source>
        <dbReference type="Pfam" id="PF04991"/>
    </source>
</evidence>
<sequence length="240" mass="28305">MRFFITKTLFYLKKCYLFKIMLEPFLSYHRKLVIAEEKVKFLENSDVVFNTVIQLLKKNGIHVWLDFGTLLGAYRDSDFIKNDFDMDFGAFGTDYDKIKTLMQENGFTSVREFFIAGHEYGRELTYRYKDVNFDFFFYYKKDDTDNLYTYTFSCPPNILLEKGIELPAIVAEIKTPCKGFTEMNFKNTIVQIPANTDEYLKANYGEGYMTPDPNFNYVTDSPNLTWYSQEEISAKCIIYN</sequence>
<evidence type="ECO:0000313" key="2">
    <source>
        <dbReference type="EMBL" id="RGM12380.1"/>
    </source>
</evidence>
<evidence type="ECO:0000313" key="4">
    <source>
        <dbReference type="Proteomes" id="UP000261223"/>
    </source>
</evidence>
<dbReference type="Proteomes" id="UP000283482">
    <property type="component" value="Unassembled WGS sequence"/>
</dbReference>
<organism evidence="2 4">
    <name type="scientific">Bacteroides stercoris</name>
    <dbReference type="NCBI Taxonomy" id="46506"/>
    <lineage>
        <taxon>Bacteria</taxon>
        <taxon>Pseudomonadati</taxon>
        <taxon>Bacteroidota</taxon>
        <taxon>Bacteroidia</taxon>
        <taxon>Bacteroidales</taxon>
        <taxon>Bacteroidaceae</taxon>
        <taxon>Bacteroides</taxon>
    </lineage>
</organism>
<dbReference type="InterPro" id="IPR052942">
    <property type="entry name" value="LPS_cholinephosphotransferase"/>
</dbReference>
<accession>A0A3E4UM65</accession>
<reference evidence="4 5" key="1">
    <citation type="submission" date="2018-08" db="EMBL/GenBank/DDBJ databases">
        <title>A genome reference for cultivated species of the human gut microbiota.</title>
        <authorList>
            <person name="Zou Y."/>
            <person name="Xue W."/>
            <person name="Luo G."/>
        </authorList>
    </citation>
    <scope>NUCLEOTIDE SEQUENCE [LARGE SCALE GENOMIC DNA]</scope>
    <source>
        <strain evidence="3 5">AM40-34</strain>
        <strain evidence="2 4">TF03-6</strain>
    </source>
</reference>
<evidence type="ECO:0000313" key="3">
    <source>
        <dbReference type="EMBL" id="RHB30966.1"/>
    </source>
</evidence>
<dbReference type="AlphaFoldDB" id="A0A3E4UM65"/>
<gene>
    <name evidence="3" type="ORF">DW889_05185</name>
    <name evidence="2" type="ORF">DXC34_12165</name>
</gene>
<feature type="domain" description="LicD/FKTN/FKRP nucleotidyltransferase" evidence="1">
    <location>
        <begin position="57"/>
        <end position="107"/>
    </location>
</feature>
<dbReference type="PANTHER" id="PTHR43404:SF1">
    <property type="entry name" value="MNN4P"/>
    <property type="match status" value="1"/>
</dbReference>
<dbReference type="Proteomes" id="UP000261223">
    <property type="component" value="Unassembled WGS sequence"/>
</dbReference>
<dbReference type="Pfam" id="PF04991">
    <property type="entry name" value="LicD"/>
    <property type="match status" value="1"/>
</dbReference>
<dbReference type="GO" id="GO:0009100">
    <property type="term" value="P:glycoprotein metabolic process"/>
    <property type="evidence" value="ECO:0007669"/>
    <property type="project" value="UniProtKB-ARBA"/>
</dbReference>
<name>A0A3E4UM65_BACSE</name>
<proteinExistence type="predicted"/>
<evidence type="ECO:0000313" key="5">
    <source>
        <dbReference type="Proteomes" id="UP000283482"/>
    </source>
</evidence>
<dbReference type="EMBL" id="QSSV01000015">
    <property type="protein sequence ID" value="RGM12380.1"/>
    <property type="molecule type" value="Genomic_DNA"/>
</dbReference>